<dbReference type="CDD" id="cd03143">
    <property type="entry name" value="A4_beta-galactosidase_middle_domain"/>
    <property type="match status" value="1"/>
</dbReference>
<dbReference type="Gene3D" id="3.40.50.880">
    <property type="match status" value="1"/>
</dbReference>
<accession>A0A9D1DJD5</accession>
<dbReference type="AlphaFoldDB" id="A0A9D1DJD5"/>
<reference evidence="1" key="2">
    <citation type="journal article" date="2021" name="PeerJ">
        <title>Extensive microbial diversity within the chicken gut microbiome revealed by metagenomics and culture.</title>
        <authorList>
            <person name="Gilroy R."/>
            <person name="Ravi A."/>
            <person name="Getino M."/>
            <person name="Pursley I."/>
            <person name="Horton D.L."/>
            <person name="Alikhan N.F."/>
            <person name="Baker D."/>
            <person name="Gharbi K."/>
            <person name="Hall N."/>
            <person name="Watson M."/>
            <person name="Adriaenssens E.M."/>
            <person name="Foster-Nyarko E."/>
            <person name="Jarju S."/>
            <person name="Secka A."/>
            <person name="Antonio M."/>
            <person name="Oren A."/>
            <person name="Chaudhuri R.R."/>
            <person name="La Ragione R."/>
            <person name="Hildebrand F."/>
            <person name="Pallen M.J."/>
        </authorList>
    </citation>
    <scope>NUCLEOTIDE SEQUENCE</scope>
    <source>
        <strain evidence="1">ChiBcec15-4380</strain>
    </source>
</reference>
<name>A0A9D1DJD5_9FIRM</name>
<evidence type="ECO:0000313" key="2">
    <source>
        <dbReference type="Proteomes" id="UP000824239"/>
    </source>
</evidence>
<gene>
    <name evidence="1" type="ORF">IAA53_10535</name>
</gene>
<reference evidence="1" key="1">
    <citation type="submission" date="2020-10" db="EMBL/GenBank/DDBJ databases">
        <authorList>
            <person name="Gilroy R."/>
        </authorList>
    </citation>
    <scope>NUCLEOTIDE SEQUENCE</scope>
    <source>
        <strain evidence="1">ChiBcec15-4380</strain>
    </source>
</reference>
<sequence length="1020" mass="115270">MAFFQRYLLPLTPSAIKAGQSAALCLDTRALGDFDPAHSRIKLRLRGNVALHPSWMYEGGLPFYYRDIDDSLTAETHHSAYALKLTAHGEPWPRRAYYKIQCPPKINSQYPVPQGGGSWTFSLWVKTTELVARGCASVTFDLWNKREGRSPRDINDPPDLQRVVSLPIGTTDWQQLTCPIPLDENTTAAVLVTVALEDADGTLFLEDLQLTNRLGFNILPPIAPANRYLECFNWFGENLSHKEWTDLEVRVNGGTPQAAQLFQRCFRGSENEFELRGLRLGENTIQLTNASAYREPLPWNLEQAELLVEKIASVRIAWCPETAVRGRTFGILLKTYAPEMQVEITATAGLSAPKRVLLQEPGLHVLSVQAGEAGGQQSLTLRVGTYTETAVISRIVDRADDGVLVGSGDAIYVPQELEQMEDFLIWYLENGLGNLLTFRPVYRWSGTRACNEAMWRKLVPILNGLDLHYCLMFDGRELPGINANPTKAMLAGPGFVGVQAHERDGALYYWLQRKSWPNDILFEELSHHILRHPDFPRYHLPITYQGDDTYFCFSPHMADQKAAAEQFVSRARTLLEGMKRHTGPSVLFKYFFQAGLEVGGAELMYGPMEVVLAALRGASTAYHRDVFTAHLAVQWGTTPHDTPERYRRYQLALYISYLQGVSHINTEEGLYRQEEFFAIWDRFSEPVRRHQQVERSFVEYVNTHTRRGKLHRGIALLHGQYDGWACFCRREAWAQTGPQWAFAAPEESWDLIRVFYPDSVLDAIYRHPCPAAPQGYYSRTPYGPVDILPVEAEEAVLDSYEALAFLGWNTADEGQIDRLTHYVSQGGTLVLGWPHLFTDTDRETVLRGGGHPLDAARLTGVRLLDFAETENGATLGNVTMAPDVTVLEERSGQPLLLCRKLGRGRVYFVNAREYPAEPAVRPWYERLLTQLGREEAAREKQKGFMESADTVQSCIYETEDGTRTIYAINTDWWSSDKTTATATLWLGERSWPVELRRGKIHAFTVTGSTVRAEEETEEAT</sequence>
<evidence type="ECO:0000313" key="1">
    <source>
        <dbReference type="EMBL" id="HIR51688.1"/>
    </source>
</evidence>
<organism evidence="1 2">
    <name type="scientific">Candidatus Avoscillospira avicola</name>
    <dbReference type="NCBI Taxonomy" id="2840706"/>
    <lineage>
        <taxon>Bacteria</taxon>
        <taxon>Bacillati</taxon>
        <taxon>Bacillota</taxon>
        <taxon>Clostridia</taxon>
        <taxon>Eubacteriales</taxon>
        <taxon>Oscillospiraceae</taxon>
        <taxon>Oscillospiraceae incertae sedis</taxon>
        <taxon>Candidatus Avoscillospira</taxon>
    </lineage>
</organism>
<comment type="caution">
    <text evidence="1">The sequence shown here is derived from an EMBL/GenBank/DDBJ whole genome shotgun (WGS) entry which is preliminary data.</text>
</comment>
<dbReference type="Proteomes" id="UP000824239">
    <property type="component" value="Unassembled WGS sequence"/>
</dbReference>
<dbReference type="SUPFAM" id="SSF52317">
    <property type="entry name" value="Class I glutamine amidotransferase-like"/>
    <property type="match status" value="1"/>
</dbReference>
<proteinExistence type="predicted"/>
<protein>
    <submittedName>
        <fullName evidence="1">Uncharacterized protein</fullName>
    </submittedName>
</protein>
<dbReference type="EMBL" id="DVHE01000082">
    <property type="protein sequence ID" value="HIR51688.1"/>
    <property type="molecule type" value="Genomic_DNA"/>
</dbReference>
<dbReference type="InterPro" id="IPR029062">
    <property type="entry name" value="Class_I_gatase-like"/>
</dbReference>
<dbReference type="Gene3D" id="2.60.120.260">
    <property type="entry name" value="Galactose-binding domain-like"/>
    <property type="match status" value="1"/>
</dbReference>